<dbReference type="Pfam" id="PF03167">
    <property type="entry name" value="UDG"/>
    <property type="match status" value="1"/>
</dbReference>
<keyword evidence="3" id="KW-1185">Reference proteome</keyword>
<dbReference type="InterPro" id="IPR005122">
    <property type="entry name" value="Uracil-DNA_glycosylase-like"/>
</dbReference>
<dbReference type="CDD" id="cd10034">
    <property type="entry name" value="UDG_BdiUng_like"/>
    <property type="match status" value="1"/>
</dbReference>
<name>A0ABU8W736_9BURK</name>
<reference evidence="2 3" key="1">
    <citation type="submission" date="2024-03" db="EMBL/GenBank/DDBJ databases">
        <title>Novel species of the genus Variovorax.</title>
        <authorList>
            <person name="Liu Q."/>
            <person name="Xin Y.-H."/>
        </authorList>
    </citation>
    <scope>NUCLEOTIDE SEQUENCE [LARGE SCALE GENOMIC DNA]</scope>
    <source>
        <strain evidence="2 3">KACC 18501</strain>
    </source>
</reference>
<dbReference type="Proteomes" id="UP001363010">
    <property type="component" value="Unassembled WGS sequence"/>
</dbReference>
<evidence type="ECO:0000313" key="2">
    <source>
        <dbReference type="EMBL" id="MEJ8825718.1"/>
    </source>
</evidence>
<dbReference type="SUPFAM" id="SSF52141">
    <property type="entry name" value="Uracil-DNA glycosylase-like"/>
    <property type="match status" value="1"/>
</dbReference>
<sequence length="271" mass="29451">MLHPFDPGYVAEPFLTLCSDYPDAAVYPASEFRVEWGPIFHRGRLDGSARVLVVGQDPAQHETIVRRILVGEAGRRVQGLLAKLGFTTSYAFINTYLYSVYGSVKAATRRNPALVDYRNRWLQALLGEQKIEVVIALGQAADGAWTAWKATPQGQASSPAYAAITHPTQPESSSGGDKAKLALATTKMLRNWNAALQAVHSSVAHPDAPTPLALYGDAWAEGDRLPIPEMDYPAGLPAWMRDNDGWAARKGADELAKRRNITLTVTKGVVA</sequence>
<proteinExistence type="predicted"/>
<evidence type="ECO:0000313" key="3">
    <source>
        <dbReference type="Proteomes" id="UP001363010"/>
    </source>
</evidence>
<gene>
    <name evidence="2" type="ORF">WKW80_27430</name>
</gene>
<dbReference type="InterPro" id="IPR036895">
    <property type="entry name" value="Uracil-DNA_glycosylase-like_sf"/>
</dbReference>
<dbReference type="RefSeq" id="WP_340366752.1">
    <property type="nucleotide sequence ID" value="NZ_JBBKZV010000025.1"/>
</dbReference>
<comment type="caution">
    <text evidence="2">The sequence shown here is derived from an EMBL/GenBank/DDBJ whole genome shotgun (WGS) entry which is preliminary data.</text>
</comment>
<accession>A0ABU8W736</accession>
<evidence type="ECO:0000259" key="1">
    <source>
        <dbReference type="Pfam" id="PF03167"/>
    </source>
</evidence>
<feature type="domain" description="Uracil-DNA glycosylase-like" evidence="1">
    <location>
        <begin position="46"/>
        <end position="143"/>
    </location>
</feature>
<dbReference type="Gene3D" id="3.40.470.10">
    <property type="entry name" value="Uracil-DNA glycosylase-like domain"/>
    <property type="match status" value="1"/>
</dbReference>
<protein>
    <submittedName>
        <fullName evidence="2">Uracil-DNA glycosylase family protein</fullName>
    </submittedName>
</protein>
<dbReference type="EMBL" id="JBBKZV010000025">
    <property type="protein sequence ID" value="MEJ8825718.1"/>
    <property type="molecule type" value="Genomic_DNA"/>
</dbReference>
<organism evidence="2 3">
    <name type="scientific">Variovorax humicola</name>
    <dbReference type="NCBI Taxonomy" id="1769758"/>
    <lineage>
        <taxon>Bacteria</taxon>
        <taxon>Pseudomonadati</taxon>
        <taxon>Pseudomonadota</taxon>
        <taxon>Betaproteobacteria</taxon>
        <taxon>Burkholderiales</taxon>
        <taxon>Comamonadaceae</taxon>
        <taxon>Variovorax</taxon>
    </lineage>
</organism>